<organism evidence="2 3">
    <name type="scientific">Brassica carinata</name>
    <name type="common">Ethiopian mustard</name>
    <name type="synonym">Abyssinian cabbage</name>
    <dbReference type="NCBI Taxonomy" id="52824"/>
    <lineage>
        <taxon>Eukaryota</taxon>
        <taxon>Viridiplantae</taxon>
        <taxon>Streptophyta</taxon>
        <taxon>Embryophyta</taxon>
        <taxon>Tracheophyta</taxon>
        <taxon>Spermatophyta</taxon>
        <taxon>Magnoliopsida</taxon>
        <taxon>eudicotyledons</taxon>
        <taxon>Gunneridae</taxon>
        <taxon>Pentapetalae</taxon>
        <taxon>rosids</taxon>
        <taxon>malvids</taxon>
        <taxon>Brassicales</taxon>
        <taxon>Brassicaceae</taxon>
        <taxon>Brassiceae</taxon>
        <taxon>Brassica</taxon>
    </lineage>
</organism>
<feature type="compositionally biased region" description="Acidic residues" evidence="1">
    <location>
        <begin position="71"/>
        <end position="100"/>
    </location>
</feature>
<dbReference type="Proteomes" id="UP000886595">
    <property type="component" value="Unassembled WGS sequence"/>
</dbReference>
<accession>A0A8X7TGS9</accession>
<feature type="region of interest" description="Disordered" evidence="1">
    <location>
        <begin position="54"/>
        <end position="146"/>
    </location>
</feature>
<evidence type="ECO:0000256" key="1">
    <source>
        <dbReference type="SAM" id="MobiDB-lite"/>
    </source>
</evidence>
<evidence type="ECO:0000313" key="3">
    <source>
        <dbReference type="Proteomes" id="UP000886595"/>
    </source>
</evidence>
<gene>
    <name evidence="2" type="ORF">Bca52824_096474</name>
</gene>
<reference evidence="2 3" key="1">
    <citation type="submission" date="2020-02" db="EMBL/GenBank/DDBJ databases">
        <authorList>
            <person name="Ma Q."/>
            <person name="Huang Y."/>
            <person name="Song X."/>
            <person name="Pei D."/>
        </authorList>
    </citation>
    <scope>NUCLEOTIDE SEQUENCE [LARGE SCALE GENOMIC DNA]</scope>
    <source>
        <strain evidence="2">Sxm20200214</strain>
        <tissue evidence="2">Leaf</tissue>
    </source>
</reference>
<proteinExistence type="predicted"/>
<keyword evidence="3" id="KW-1185">Reference proteome</keyword>
<evidence type="ECO:0000313" key="2">
    <source>
        <dbReference type="EMBL" id="KAG2241545.1"/>
    </source>
</evidence>
<sequence>MAGFSFSCCWCLINPPILFSLPSESPLFLLPATRRRGGKIGELVVSNAHSNPKIINPKKKSRYGQTLSPYDSDEEAELDDESDDDDDDWLLNDDFAEVTEYENNKPKSQKTTIAKKGVKKEAVKSWETDEEDDISITRKASDKNKKIEKDSWRLDGRGKVKY</sequence>
<protein>
    <submittedName>
        <fullName evidence="2">Uncharacterized protein</fullName>
    </submittedName>
</protein>
<name>A0A8X7TGS9_BRACI</name>
<dbReference type="AlphaFoldDB" id="A0A8X7TGS9"/>
<feature type="compositionally biased region" description="Basic and acidic residues" evidence="1">
    <location>
        <begin position="135"/>
        <end position="146"/>
    </location>
</feature>
<comment type="caution">
    <text evidence="2">The sequence shown here is derived from an EMBL/GenBank/DDBJ whole genome shotgun (WGS) entry which is preliminary data.</text>
</comment>
<dbReference type="EMBL" id="JAAMPC010000904">
    <property type="protein sequence ID" value="KAG2241545.1"/>
    <property type="molecule type" value="Genomic_DNA"/>
</dbReference>